<dbReference type="PROSITE" id="PS50853">
    <property type="entry name" value="FN3"/>
    <property type="match status" value="1"/>
</dbReference>
<organism evidence="4 5">
    <name type="scientific">Achlya hypogyna</name>
    <name type="common">Oomycete</name>
    <name type="synonym">Protoachlya hypogyna</name>
    <dbReference type="NCBI Taxonomy" id="1202772"/>
    <lineage>
        <taxon>Eukaryota</taxon>
        <taxon>Sar</taxon>
        <taxon>Stramenopiles</taxon>
        <taxon>Oomycota</taxon>
        <taxon>Saprolegniomycetes</taxon>
        <taxon>Saprolegniales</taxon>
        <taxon>Achlyaceae</taxon>
        <taxon>Achlya</taxon>
    </lineage>
</organism>
<dbReference type="InterPro" id="IPR003961">
    <property type="entry name" value="FN3_dom"/>
</dbReference>
<dbReference type="EMBL" id="JNBR01001648">
    <property type="protein sequence ID" value="OQR85579.1"/>
    <property type="molecule type" value="Genomic_DNA"/>
</dbReference>
<proteinExistence type="predicted"/>
<dbReference type="AlphaFoldDB" id="A0A1V9YIN3"/>
<dbReference type="PRINTS" id="PR00014">
    <property type="entry name" value="FNTYPEIII"/>
</dbReference>
<name>A0A1V9YIN3_ACHHY</name>
<dbReference type="Gene3D" id="2.60.40.10">
    <property type="entry name" value="Immunoglobulins"/>
    <property type="match status" value="1"/>
</dbReference>
<dbReference type="CDD" id="cd00063">
    <property type="entry name" value="FN3"/>
    <property type="match status" value="1"/>
</dbReference>
<dbReference type="InterPro" id="IPR013783">
    <property type="entry name" value="Ig-like_fold"/>
</dbReference>
<dbReference type="OrthoDB" id="64753at2759"/>
<evidence type="ECO:0000256" key="2">
    <source>
        <dbReference type="SAM" id="MobiDB-lite"/>
    </source>
</evidence>
<dbReference type="Proteomes" id="UP000243579">
    <property type="component" value="Unassembled WGS sequence"/>
</dbReference>
<feature type="domain" description="Fibronectin type-III" evidence="3">
    <location>
        <begin position="431"/>
        <end position="548"/>
    </location>
</feature>
<reference evidence="4 5" key="1">
    <citation type="journal article" date="2014" name="Genome Biol. Evol.">
        <title>The secreted proteins of Achlya hypogyna and Thraustotheca clavata identify the ancestral oomycete secretome and reveal gene acquisitions by horizontal gene transfer.</title>
        <authorList>
            <person name="Misner I."/>
            <person name="Blouin N."/>
            <person name="Leonard G."/>
            <person name="Richards T.A."/>
            <person name="Lane C.E."/>
        </authorList>
    </citation>
    <scope>NUCLEOTIDE SEQUENCE [LARGE SCALE GENOMIC DNA]</scope>
    <source>
        <strain evidence="4 5">ATCC 48635</strain>
    </source>
</reference>
<dbReference type="SMART" id="SM00060">
    <property type="entry name" value="FN3"/>
    <property type="match status" value="1"/>
</dbReference>
<sequence length="748" mass="80617">MQATDTAAVIQSLADEVAADEERKRVLKEVLEMRKAYRDTAARQVQREEAARLKKAKEADAAKDLALRTVAGSQGPKTSPKKTKAKKATSQDLSAAVSAPLKQPRDFEDPLFTASVPVASPGDMSLSALIVVVTQFKNGFPPLPASARAAAESLHELLTDPILGGLKQAQCKLLVNPSVIEFKVELASFQDTPPTGSFFLLIISHGARVVSGPHLGSYVLFPEARLSSVDELVLTSLHERTLAAALRQIPAAAKLIALDVCQDQDVAPNAPDTAIKGRVHAEMAARLLALIHEGEPKDAALPVVLLEACKPRTQTALFSPEDPRVQSLFPRRLVDAFRGGGTSQGTRDYFGNWADDPKWPPFLYLRGIVNYVVSHVQFDAYCHAERTKPADRQAALAHALGPPVEQTPQVTARTGAVDFPIARRPQPPKISPLAPTLVPTGTQTSLTVTWTAPLPWPPAKAPKPLSPVVGYHVEYKGAGPACEEWRLVGTYLVRSYDEVVHDGIEPATTATAVGLAPGAGYCFRVRARNVGGWGPFSPPSPPFWTRPISSSTAYDTDAVSLAATGPAAVVAWMQRYASVGGVQRAGCDAMLSTALAAVGVMRSGVLEAVLAALKNFTDDAALQLAATRLLGHLARHSDVRRAMTPTQLHSAKFLLEAQRAKFTAALYPEAYATASWALRLLQEPVRRRAPGMQEAAMKIQGLYRQRMARRRLRALVAATYQYTLDPTTGLGYYVNVHTGAAVWRPPFV</sequence>
<evidence type="ECO:0000259" key="3">
    <source>
        <dbReference type="PROSITE" id="PS50853"/>
    </source>
</evidence>
<dbReference type="InterPro" id="IPR050964">
    <property type="entry name" value="Striated_Muscle_Regulatory"/>
</dbReference>
<evidence type="ECO:0000313" key="5">
    <source>
        <dbReference type="Proteomes" id="UP000243579"/>
    </source>
</evidence>
<evidence type="ECO:0000256" key="1">
    <source>
        <dbReference type="ARBA" id="ARBA00022737"/>
    </source>
</evidence>
<keyword evidence="5" id="KW-1185">Reference proteome</keyword>
<dbReference type="PROSITE" id="PS50096">
    <property type="entry name" value="IQ"/>
    <property type="match status" value="1"/>
</dbReference>
<dbReference type="PANTHER" id="PTHR13817:SF166">
    <property type="entry name" value="NEURONAL IGCAM-RELATED"/>
    <property type="match status" value="1"/>
</dbReference>
<dbReference type="InterPro" id="IPR036116">
    <property type="entry name" value="FN3_sf"/>
</dbReference>
<gene>
    <name evidence="4" type="ORF">ACHHYP_11657</name>
</gene>
<comment type="caution">
    <text evidence="4">The sequence shown here is derived from an EMBL/GenBank/DDBJ whole genome shotgun (WGS) entry which is preliminary data.</text>
</comment>
<protein>
    <recommendedName>
        <fullName evidence="3">Fibronectin type-III domain-containing protein</fullName>
    </recommendedName>
</protein>
<accession>A0A1V9YIN3</accession>
<feature type="region of interest" description="Disordered" evidence="2">
    <location>
        <begin position="64"/>
        <end position="100"/>
    </location>
</feature>
<keyword evidence="1" id="KW-0677">Repeat</keyword>
<dbReference type="Pfam" id="PF00041">
    <property type="entry name" value="fn3"/>
    <property type="match status" value="1"/>
</dbReference>
<dbReference type="SUPFAM" id="SSF49265">
    <property type="entry name" value="Fibronectin type III"/>
    <property type="match status" value="1"/>
</dbReference>
<dbReference type="PANTHER" id="PTHR13817">
    <property type="entry name" value="TITIN"/>
    <property type="match status" value="1"/>
</dbReference>
<evidence type="ECO:0000313" key="4">
    <source>
        <dbReference type="EMBL" id="OQR85579.1"/>
    </source>
</evidence>